<evidence type="ECO:0000256" key="10">
    <source>
        <dbReference type="PROSITE-ProRule" id="PRU00221"/>
    </source>
</evidence>
<dbReference type="SMART" id="SM00320">
    <property type="entry name" value="WD40"/>
    <property type="match status" value="4"/>
</dbReference>
<dbReference type="SUPFAM" id="SSF50978">
    <property type="entry name" value="WD40 repeat-like"/>
    <property type="match status" value="1"/>
</dbReference>
<keyword evidence="4" id="KW-0677">Repeat</keyword>
<dbReference type="GO" id="GO:0080008">
    <property type="term" value="C:Cul4-RING E3 ubiquitin ligase complex"/>
    <property type="evidence" value="ECO:0007669"/>
    <property type="project" value="InterPro"/>
</dbReference>
<protein>
    <submittedName>
        <fullName evidence="12">Uncharacterized protein</fullName>
    </submittedName>
</protein>
<evidence type="ECO:0000313" key="12">
    <source>
        <dbReference type="EMBL" id="KXZ49318.1"/>
    </source>
</evidence>
<feature type="region of interest" description="Disordered" evidence="11">
    <location>
        <begin position="444"/>
        <end position="526"/>
    </location>
</feature>
<proteinExistence type="inferred from homology"/>
<evidence type="ECO:0000313" key="13">
    <source>
        <dbReference type="Proteomes" id="UP000075714"/>
    </source>
</evidence>
<evidence type="ECO:0000256" key="2">
    <source>
        <dbReference type="ARBA" id="ARBA00005434"/>
    </source>
</evidence>
<dbReference type="InterPro" id="IPR015943">
    <property type="entry name" value="WD40/YVTN_repeat-like_dom_sf"/>
</dbReference>
<comment type="caution">
    <text evidence="12">The sequence shown here is derived from an EMBL/GenBank/DDBJ whole genome shotgun (WGS) entry which is preliminary data.</text>
</comment>
<dbReference type="GO" id="GO:0003684">
    <property type="term" value="F:damaged DNA binding"/>
    <property type="evidence" value="ECO:0007669"/>
    <property type="project" value="InterPro"/>
</dbReference>
<keyword evidence="13" id="KW-1185">Reference proteome</keyword>
<feature type="repeat" description="WD" evidence="10">
    <location>
        <begin position="303"/>
        <end position="336"/>
    </location>
</feature>
<keyword evidence="5" id="KW-0227">DNA damage</keyword>
<keyword evidence="6" id="KW-0833">Ubl conjugation pathway</keyword>
<evidence type="ECO:0000256" key="8">
    <source>
        <dbReference type="ARBA" id="ARBA00023204"/>
    </source>
</evidence>
<evidence type="ECO:0000256" key="9">
    <source>
        <dbReference type="ARBA" id="ARBA00023242"/>
    </source>
</evidence>
<dbReference type="STRING" id="33097.A0A150GHJ9"/>
<dbReference type="InterPro" id="IPR036322">
    <property type="entry name" value="WD40_repeat_dom_sf"/>
</dbReference>
<dbReference type="GO" id="GO:0009411">
    <property type="term" value="P:response to UV"/>
    <property type="evidence" value="ECO:0007669"/>
    <property type="project" value="TreeGrafter"/>
</dbReference>
<keyword evidence="9" id="KW-0539">Nucleus</keyword>
<feature type="region of interest" description="Disordered" evidence="11">
    <location>
        <begin position="265"/>
        <end position="299"/>
    </location>
</feature>
<gene>
    <name evidence="12" type="ORF">GPECTOR_22g912</name>
</gene>
<feature type="compositionally biased region" description="Gly residues" evidence="11">
    <location>
        <begin position="274"/>
        <end position="295"/>
    </location>
</feature>
<comment type="similarity">
    <text evidence="2">Belongs to the WD repeat DDB2/WDR76 family.</text>
</comment>
<dbReference type="GO" id="GO:0005634">
    <property type="term" value="C:nucleus"/>
    <property type="evidence" value="ECO:0007669"/>
    <property type="project" value="UniProtKB-SubCell"/>
</dbReference>
<evidence type="ECO:0000256" key="6">
    <source>
        <dbReference type="ARBA" id="ARBA00022786"/>
    </source>
</evidence>
<dbReference type="Proteomes" id="UP000075714">
    <property type="component" value="Unassembled WGS sequence"/>
</dbReference>
<name>A0A150GHJ9_GONPE</name>
<dbReference type="InterPro" id="IPR033312">
    <property type="entry name" value="DDB2"/>
</dbReference>
<dbReference type="PANTHER" id="PTHR15169">
    <property type="entry name" value="DAMAGE-SPECIFIC DNA BINDING PROTEIN 2"/>
    <property type="match status" value="1"/>
</dbReference>
<dbReference type="EMBL" id="LSYV01000023">
    <property type="protein sequence ID" value="KXZ49318.1"/>
    <property type="molecule type" value="Genomic_DNA"/>
</dbReference>
<evidence type="ECO:0000256" key="1">
    <source>
        <dbReference type="ARBA" id="ARBA00004123"/>
    </source>
</evidence>
<evidence type="ECO:0000256" key="5">
    <source>
        <dbReference type="ARBA" id="ARBA00022763"/>
    </source>
</evidence>
<keyword evidence="3 10" id="KW-0853">WD repeat</keyword>
<accession>A0A150GHJ9</accession>
<dbReference type="GO" id="GO:0006281">
    <property type="term" value="P:DNA repair"/>
    <property type="evidence" value="ECO:0007669"/>
    <property type="project" value="UniProtKB-KW"/>
</dbReference>
<dbReference type="PROSITE" id="PS50294">
    <property type="entry name" value="WD_REPEATS_REGION"/>
    <property type="match status" value="1"/>
</dbReference>
<dbReference type="Pfam" id="PF00400">
    <property type="entry name" value="WD40"/>
    <property type="match status" value="1"/>
</dbReference>
<reference evidence="13" key="1">
    <citation type="journal article" date="2016" name="Nat. Commun.">
        <title>The Gonium pectorale genome demonstrates co-option of cell cycle regulation during the evolution of multicellularity.</title>
        <authorList>
            <person name="Hanschen E.R."/>
            <person name="Marriage T.N."/>
            <person name="Ferris P.J."/>
            <person name="Hamaji T."/>
            <person name="Toyoda A."/>
            <person name="Fujiyama A."/>
            <person name="Neme R."/>
            <person name="Noguchi H."/>
            <person name="Minakuchi Y."/>
            <person name="Suzuki M."/>
            <person name="Kawai-Toyooka H."/>
            <person name="Smith D.R."/>
            <person name="Sparks H."/>
            <person name="Anderson J."/>
            <person name="Bakaric R."/>
            <person name="Luria V."/>
            <person name="Karger A."/>
            <person name="Kirschner M.W."/>
            <person name="Durand P.M."/>
            <person name="Michod R.E."/>
            <person name="Nozaki H."/>
            <person name="Olson B.J."/>
        </authorList>
    </citation>
    <scope>NUCLEOTIDE SEQUENCE [LARGE SCALE GENOMIC DNA]</scope>
    <source>
        <strain evidence="13">NIES-2863</strain>
    </source>
</reference>
<sequence length="526" mass="54708">MLGALLRRERNGSRHPVIPSRPVVPQFQVDAAILKIHTRRCCTLEFHPTHDGIVVSGDKKGGLAVWNFDQVHERTVYDTVHSCLANSIRFLPWVDSMSAVTASSDGTAKLVDLETGAWRPLLDLNPGGWVQGGPWHMIYGCDASASLGAALVGDSNGCVHLLDPRTRGSVSSLQLHNRGNKVVSVHMHPLHPPLVLTAGNDHSARIFDIRELSSSPSAAAQPSAGPISPAAAAAAAVADVSAAATGGAALSPAASKGAAAGAAAASPAQQPAGRGRGGGGGKGGGAAGKKGGAGPGAHAEVAVMPHPRVVNAAYFSPHTGRRILTTCQDNRLRVWDYAPLGCNGPPDREIVHSHDFNRYLTPFKAEWDPKDPTESVFVVGRYISEDFGGIALHPVDILSAADGAILRQLTDANLTTISPVNKPHPRRELIVSGSSRSLYLWAPFRDDDEQEREPAREPAAGARPAGRPAAANGGAGASGGRSGGVGGVGDRGQEPRTSRTFVSFDADPSGGKKRKKGGKAADDDDD</sequence>
<dbReference type="OrthoDB" id="9890280at2759"/>
<dbReference type="PANTHER" id="PTHR15169:SF0">
    <property type="entry name" value="DNA DAMAGE-BINDING PROTEIN 2"/>
    <property type="match status" value="1"/>
</dbReference>
<dbReference type="InterPro" id="IPR001680">
    <property type="entry name" value="WD40_rpt"/>
</dbReference>
<evidence type="ECO:0000256" key="7">
    <source>
        <dbReference type="ARBA" id="ARBA00023125"/>
    </source>
</evidence>
<dbReference type="AlphaFoldDB" id="A0A150GHJ9"/>
<keyword evidence="8" id="KW-0234">DNA repair</keyword>
<evidence type="ECO:0000256" key="4">
    <source>
        <dbReference type="ARBA" id="ARBA00022737"/>
    </source>
</evidence>
<evidence type="ECO:0000256" key="11">
    <source>
        <dbReference type="SAM" id="MobiDB-lite"/>
    </source>
</evidence>
<dbReference type="PROSITE" id="PS50082">
    <property type="entry name" value="WD_REPEATS_2"/>
    <property type="match status" value="1"/>
</dbReference>
<feature type="compositionally biased region" description="Gly residues" evidence="11">
    <location>
        <begin position="473"/>
        <end position="490"/>
    </location>
</feature>
<organism evidence="12 13">
    <name type="scientific">Gonium pectorale</name>
    <name type="common">Green alga</name>
    <dbReference type="NCBI Taxonomy" id="33097"/>
    <lineage>
        <taxon>Eukaryota</taxon>
        <taxon>Viridiplantae</taxon>
        <taxon>Chlorophyta</taxon>
        <taxon>core chlorophytes</taxon>
        <taxon>Chlorophyceae</taxon>
        <taxon>CS clade</taxon>
        <taxon>Chlamydomonadales</taxon>
        <taxon>Volvocaceae</taxon>
        <taxon>Gonium</taxon>
    </lineage>
</organism>
<evidence type="ECO:0000256" key="3">
    <source>
        <dbReference type="ARBA" id="ARBA00022574"/>
    </source>
</evidence>
<comment type="subcellular location">
    <subcellularLocation>
        <location evidence="1">Nucleus</location>
    </subcellularLocation>
</comment>
<keyword evidence="7" id="KW-0238">DNA-binding</keyword>
<feature type="compositionally biased region" description="Low complexity" evidence="11">
    <location>
        <begin position="457"/>
        <end position="472"/>
    </location>
</feature>
<dbReference type="Gene3D" id="2.130.10.10">
    <property type="entry name" value="YVTN repeat-like/Quinoprotein amine dehydrogenase"/>
    <property type="match status" value="2"/>
</dbReference>